<dbReference type="InterPro" id="IPR055170">
    <property type="entry name" value="GFO_IDH_MocA-like_dom"/>
</dbReference>
<evidence type="ECO:0000259" key="3">
    <source>
        <dbReference type="Pfam" id="PF22725"/>
    </source>
</evidence>
<dbReference type="Gene3D" id="3.30.360.10">
    <property type="entry name" value="Dihydrodipicolinate Reductase, domain 2"/>
    <property type="match status" value="1"/>
</dbReference>
<feature type="domain" description="Gfo/Idh/MocA-like oxidoreductase N-terminal" evidence="2">
    <location>
        <begin position="5"/>
        <end position="118"/>
    </location>
</feature>
<dbReference type="PANTHER" id="PTHR43818">
    <property type="entry name" value="BCDNA.GH03377"/>
    <property type="match status" value="1"/>
</dbReference>
<reference evidence="4 5" key="1">
    <citation type="submission" date="2016-10" db="EMBL/GenBank/DDBJ databases">
        <authorList>
            <person name="de Groot N.N."/>
        </authorList>
    </citation>
    <scope>NUCLEOTIDE SEQUENCE [LARGE SCALE GENOMIC DNA]</scope>
    <source>
        <strain evidence="4 5">MON 2.2</strain>
    </source>
</reference>
<dbReference type="EMBL" id="LT629688">
    <property type="protein sequence ID" value="SDD57912.1"/>
    <property type="molecule type" value="Genomic_DNA"/>
</dbReference>
<dbReference type="Proteomes" id="UP000198546">
    <property type="component" value="Chromosome i"/>
</dbReference>
<dbReference type="PANTHER" id="PTHR43818:SF11">
    <property type="entry name" value="BCDNA.GH03377"/>
    <property type="match status" value="1"/>
</dbReference>
<keyword evidence="1" id="KW-0560">Oxidoreductase</keyword>
<gene>
    <name evidence="4" type="ORF">SAMN04489747_1275</name>
</gene>
<protein>
    <submittedName>
        <fullName evidence="4">Predicted dehydrogenase</fullName>
    </submittedName>
</protein>
<name>A0A1G6VWA0_9ACTN</name>
<dbReference type="GO" id="GO:0016491">
    <property type="term" value="F:oxidoreductase activity"/>
    <property type="evidence" value="ECO:0007669"/>
    <property type="project" value="UniProtKB-KW"/>
</dbReference>
<evidence type="ECO:0000259" key="2">
    <source>
        <dbReference type="Pfam" id="PF01408"/>
    </source>
</evidence>
<dbReference type="RefSeq" id="WP_090591667.1">
    <property type="nucleotide sequence ID" value="NZ_LT629688.1"/>
</dbReference>
<dbReference type="SUPFAM" id="SSF51735">
    <property type="entry name" value="NAD(P)-binding Rossmann-fold domains"/>
    <property type="match status" value="1"/>
</dbReference>
<dbReference type="GO" id="GO:0000166">
    <property type="term" value="F:nucleotide binding"/>
    <property type="evidence" value="ECO:0007669"/>
    <property type="project" value="InterPro"/>
</dbReference>
<dbReference type="Gene3D" id="3.40.50.720">
    <property type="entry name" value="NAD(P)-binding Rossmann-like Domain"/>
    <property type="match status" value="1"/>
</dbReference>
<dbReference type="InterPro" id="IPR000683">
    <property type="entry name" value="Gfo/Idh/MocA-like_OxRdtase_N"/>
</dbReference>
<dbReference type="AlphaFoldDB" id="A0A1G6VWA0"/>
<keyword evidence="5" id="KW-1185">Reference proteome</keyword>
<evidence type="ECO:0000256" key="1">
    <source>
        <dbReference type="ARBA" id="ARBA00023002"/>
    </source>
</evidence>
<feature type="domain" description="GFO/IDH/MocA-like oxidoreductase" evidence="3">
    <location>
        <begin position="130"/>
        <end position="265"/>
    </location>
</feature>
<proteinExistence type="predicted"/>
<organism evidence="4 5">
    <name type="scientific">Auraticoccus monumenti</name>
    <dbReference type="NCBI Taxonomy" id="675864"/>
    <lineage>
        <taxon>Bacteria</taxon>
        <taxon>Bacillati</taxon>
        <taxon>Actinomycetota</taxon>
        <taxon>Actinomycetes</taxon>
        <taxon>Propionibacteriales</taxon>
        <taxon>Propionibacteriaceae</taxon>
        <taxon>Auraticoccus</taxon>
    </lineage>
</organism>
<dbReference type="Pfam" id="PF22725">
    <property type="entry name" value="GFO_IDH_MocA_C3"/>
    <property type="match status" value="1"/>
</dbReference>
<sequence length="367" mass="38653">MGEPLNVAMVGCGNIAAQYLASLSRLGGLRLAAVVDAVPAAAERVSAETGAPARTVEEVLADDGIDAVLNLTPPQMHAPLSISALEAGKHVYLEKPFATSLADADAMLRAATAAGRRLGSAPDTVLGTGVQTARQLVDSGAIGQPVAATAFMMSPGHESWHPNPAFYYQHGAGPLLDMGVYYLTALVTLLGPIEGVSAMGSRVRSQRVVPEGAPRAGEVIEPEVDTHVSAVLRHESGVLSTLVVSFDAPASRLPRIELYGTEASLDVPDPNRFDDPVGISTEMRGTTFTPVPPSAGYREAGRGYGLADMARAILRDEPHRQSAELGYHVNEVMERALESIQERREVAVRSRCERPAAVPLDATPDVA</sequence>
<evidence type="ECO:0000313" key="5">
    <source>
        <dbReference type="Proteomes" id="UP000198546"/>
    </source>
</evidence>
<dbReference type="OrthoDB" id="9776544at2"/>
<dbReference type="SUPFAM" id="SSF55347">
    <property type="entry name" value="Glyceraldehyde-3-phosphate dehydrogenase-like, C-terminal domain"/>
    <property type="match status" value="1"/>
</dbReference>
<dbReference type="InterPro" id="IPR036291">
    <property type="entry name" value="NAD(P)-bd_dom_sf"/>
</dbReference>
<dbReference type="STRING" id="675864.SAMN04489747_1275"/>
<evidence type="ECO:0000313" key="4">
    <source>
        <dbReference type="EMBL" id="SDD57912.1"/>
    </source>
</evidence>
<dbReference type="InterPro" id="IPR050463">
    <property type="entry name" value="Gfo/Idh/MocA_oxidrdct_glycsds"/>
</dbReference>
<accession>A0A1G6VWA0</accession>
<dbReference type="Pfam" id="PF01408">
    <property type="entry name" value="GFO_IDH_MocA"/>
    <property type="match status" value="1"/>
</dbReference>